<dbReference type="PANTHER" id="PTHR34584:SF1">
    <property type="entry name" value="NA(+)_H(+) ANTIPORTER SUBUNIT E1"/>
    <property type="match status" value="1"/>
</dbReference>
<evidence type="ECO:0000256" key="6">
    <source>
        <dbReference type="ARBA" id="ARBA00023136"/>
    </source>
</evidence>
<dbReference type="PANTHER" id="PTHR34584">
    <property type="entry name" value="NA(+)/H(+) ANTIPORTER SUBUNIT E1"/>
    <property type="match status" value="1"/>
</dbReference>
<protein>
    <submittedName>
        <fullName evidence="7">Multicomponent Na+:H+ antiporter subunit E</fullName>
    </submittedName>
</protein>
<dbReference type="InterPro" id="IPR002758">
    <property type="entry name" value="Cation_antiport_E"/>
</dbReference>
<keyword evidence="6" id="KW-0472">Membrane</keyword>
<evidence type="ECO:0000256" key="2">
    <source>
        <dbReference type="ARBA" id="ARBA00006228"/>
    </source>
</evidence>
<accession>A0A1H1TRS5</accession>
<keyword evidence="4" id="KW-0812">Transmembrane</keyword>
<organism evidence="7 8">
    <name type="scientific">Halopseudomonas litoralis</name>
    <dbReference type="NCBI Taxonomy" id="797277"/>
    <lineage>
        <taxon>Bacteria</taxon>
        <taxon>Pseudomonadati</taxon>
        <taxon>Pseudomonadota</taxon>
        <taxon>Gammaproteobacteria</taxon>
        <taxon>Pseudomonadales</taxon>
        <taxon>Pseudomonadaceae</taxon>
        <taxon>Halopseudomonas</taxon>
    </lineage>
</organism>
<evidence type="ECO:0000256" key="5">
    <source>
        <dbReference type="ARBA" id="ARBA00022989"/>
    </source>
</evidence>
<evidence type="ECO:0000313" key="7">
    <source>
        <dbReference type="EMBL" id="SDS62646.1"/>
    </source>
</evidence>
<sequence>MMVYLHLLLATGLAMLLAQASPLYWVLAFAALYPLFRLCGLAHGASRLYAMRIEAGAIFVPWFTYQVFHASLDVAKIVLNPRRQIESAVVCVPVQTQDKRLITLIGCLLSLTPGTLALDYRPRTGEMFVHVLDTRSIESITGAIAEIERRLMRWVRPLGGGR</sequence>
<keyword evidence="8" id="KW-1185">Reference proteome</keyword>
<dbReference type="GO" id="GO:0008324">
    <property type="term" value="F:monoatomic cation transmembrane transporter activity"/>
    <property type="evidence" value="ECO:0007669"/>
    <property type="project" value="InterPro"/>
</dbReference>
<gene>
    <name evidence="7" type="ORF">SAMN05216198_2373</name>
</gene>
<dbReference type="Pfam" id="PF01899">
    <property type="entry name" value="MNHE"/>
    <property type="match status" value="1"/>
</dbReference>
<dbReference type="AlphaFoldDB" id="A0A1H1TRS5"/>
<keyword evidence="3" id="KW-1003">Cell membrane</keyword>
<comment type="subcellular location">
    <subcellularLocation>
        <location evidence="1">Cell membrane</location>
        <topology evidence="1">Multi-pass membrane protein</topology>
    </subcellularLocation>
</comment>
<evidence type="ECO:0000256" key="4">
    <source>
        <dbReference type="ARBA" id="ARBA00022692"/>
    </source>
</evidence>
<proteinExistence type="inferred from homology"/>
<evidence type="ECO:0000256" key="3">
    <source>
        <dbReference type="ARBA" id="ARBA00022475"/>
    </source>
</evidence>
<dbReference type="GO" id="GO:0005886">
    <property type="term" value="C:plasma membrane"/>
    <property type="evidence" value="ECO:0007669"/>
    <property type="project" value="UniProtKB-SubCell"/>
</dbReference>
<evidence type="ECO:0000313" key="8">
    <source>
        <dbReference type="Proteomes" id="UP000243426"/>
    </source>
</evidence>
<dbReference type="Proteomes" id="UP000243426">
    <property type="component" value="Chromosome I"/>
</dbReference>
<name>A0A1H1TRS5_9GAMM</name>
<keyword evidence="5" id="KW-1133">Transmembrane helix</keyword>
<dbReference type="STRING" id="797277.SAMN05216198_2373"/>
<comment type="similarity">
    <text evidence="2">Belongs to the CPA3 antiporters (TC 2.A.63) subunit E family.</text>
</comment>
<evidence type="ECO:0000256" key="1">
    <source>
        <dbReference type="ARBA" id="ARBA00004651"/>
    </source>
</evidence>
<dbReference type="OrthoDB" id="6890418at2"/>
<dbReference type="RefSeq" id="WP_090273503.1">
    <property type="nucleotide sequence ID" value="NZ_LT629748.1"/>
</dbReference>
<dbReference type="EMBL" id="LT629748">
    <property type="protein sequence ID" value="SDS62646.1"/>
    <property type="molecule type" value="Genomic_DNA"/>
</dbReference>
<reference evidence="8" key="1">
    <citation type="submission" date="2016-10" db="EMBL/GenBank/DDBJ databases">
        <authorList>
            <person name="Varghese N."/>
            <person name="Submissions S."/>
        </authorList>
    </citation>
    <scope>NUCLEOTIDE SEQUENCE [LARGE SCALE GENOMIC DNA]</scope>
    <source>
        <strain evidence="8">2SM5</strain>
    </source>
</reference>